<name>A0A6I0EZ10_9FIRM</name>
<dbReference type="RefSeq" id="WP_151618691.1">
    <property type="nucleotide sequence ID" value="NZ_WBXO01000002.1"/>
</dbReference>
<gene>
    <name evidence="1" type="ORF">F9B85_03770</name>
</gene>
<dbReference type="EMBL" id="WBXO01000002">
    <property type="protein sequence ID" value="KAB2953746.1"/>
    <property type="molecule type" value="Genomic_DNA"/>
</dbReference>
<evidence type="ECO:0000313" key="2">
    <source>
        <dbReference type="Proteomes" id="UP000468766"/>
    </source>
</evidence>
<dbReference type="AlphaFoldDB" id="A0A6I0EZ10"/>
<proteinExistence type="predicted"/>
<protein>
    <submittedName>
        <fullName evidence="1">Uncharacterized protein</fullName>
    </submittedName>
</protein>
<reference evidence="1 2" key="1">
    <citation type="submission" date="2019-10" db="EMBL/GenBank/DDBJ databases">
        <title>Whole-genome sequence of the extremophile Heliorestis acidaminivorans DSM 24790.</title>
        <authorList>
            <person name="Kyndt J.A."/>
            <person name="Meyer T.E."/>
        </authorList>
    </citation>
    <scope>NUCLEOTIDE SEQUENCE [LARGE SCALE GENOMIC DNA]</scope>
    <source>
        <strain evidence="1 2">DSM 24790</strain>
    </source>
</reference>
<keyword evidence="2" id="KW-1185">Reference proteome</keyword>
<organism evidence="1 2">
    <name type="scientific">Heliorestis acidaminivorans</name>
    <dbReference type="NCBI Taxonomy" id="553427"/>
    <lineage>
        <taxon>Bacteria</taxon>
        <taxon>Bacillati</taxon>
        <taxon>Bacillota</taxon>
        <taxon>Clostridia</taxon>
        <taxon>Eubacteriales</taxon>
        <taxon>Heliobacteriaceae</taxon>
        <taxon>Heliorestis</taxon>
    </lineage>
</organism>
<dbReference type="Proteomes" id="UP000468766">
    <property type="component" value="Unassembled WGS sequence"/>
</dbReference>
<accession>A0A6I0EZ10</accession>
<evidence type="ECO:0000313" key="1">
    <source>
        <dbReference type="EMBL" id="KAB2953746.1"/>
    </source>
</evidence>
<comment type="caution">
    <text evidence="1">The sequence shown here is derived from an EMBL/GenBank/DDBJ whole genome shotgun (WGS) entry which is preliminary data.</text>
</comment>
<sequence length="73" mass="8189">MTEKKHTQGIITSLKMDENKTLMITISSIAPYTFHTSLSSGKKWNIWLTDAVKDPEKSSSVIEDVSLEPSEYA</sequence>